<sequence>MNNVVTDLLPFSPFLTAYVVNFGKSRKIQDKKSEKPNSLEKRAKEKALDTKDFRSYYFDKESQKTYLLISLILAKASRGLI</sequence>
<gene>
    <name evidence="1" type="ORF">NRIC_00320</name>
</gene>
<keyword evidence="2" id="KW-1185">Reference proteome</keyword>
<reference evidence="2" key="1">
    <citation type="submission" date="2019-02" db="EMBL/GenBank/DDBJ databases">
        <title>Draft genome sequence of Enterococcus sp. Gos25-1.</title>
        <authorList>
            <person name="Tanaka N."/>
            <person name="Shiwa Y."/>
            <person name="Fujita N."/>
        </authorList>
    </citation>
    <scope>NUCLEOTIDE SEQUENCE [LARGE SCALE GENOMIC DNA]</scope>
    <source>
        <strain evidence="2">Gos25-1</strain>
    </source>
</reference>
<dbReference type="AlphaFoldDB" id="A0A4P5P7H6"/>
<organism evidence="1 2">
    <name type="scientific">Enterococcus florum</name>
    <dbReference type="NCBI Taxonomy" id="2480627"/>
    <lineage>
        <taxon>Bacteria</taxon>
        <taxon>Bacillati</taxon>
        <taxon>Bacillota</taxon>
        <taxon>Bacilli</taxon>
        <taxon>Lactobacillales</taxon>
        <taxon>Enterococcaceae</taxon>
        <taxon>Enterococcus</taxon>
    </lineage>
</organism>
<protein>
    <submittedName>
        <fullName evidence="1">Uncharacterized protein</fullName>
    </submittedName>
</protein>
<dbReference type="EMBL" id="BJCC01000001">
    <property type="protein sequence ID" value="GCF92141.1"/>
    <property type="molecule type" value="Genomic_DNA"/>
</dbReference>
<evidence type="ECO:0000313" key="2">
    <source>
        <dbReference type="Proteomes" id="UP000290567"/>
    </source>
</evidence>
<name>A0A4P5P7H6_9ENTE</name>
<evidence type="ECO:0000313" key="1">
    <source>
        <dbReference type="EMBL" id="GCF92141.1"/>
    </source>
</evidence>
<comment type="caution">
    <text evidence="1">The sequence shown here is derived from an EMBL/GenBank/DDBJ whole genome shotgun (WGS) entry which is preliminary data.</text>
</comment>
<dbReference type="Proteomes" id="UP000290567">
    <property type="component" value="Unassembled WGS sequence"/>
</dbReference>
<proteinExistence type="predicted"/>
<accession>A0A4P5P7H6</accession>